<dbReference type="SUPFAM" id="SSF47819">
    <property type="entry name" value="HRDC-like"/>
    <property type="match status" value="1"/>
</dbReference>
<dbReference type="HAMAP" id="MF_00864">
    <property type="entry name" value="RNApol_arch_Rpo4"/>
    <property type="match status" value="1"/>
</dbReference>
<name>Q466S8_METBF</name>
<dbReference type="KEGG" id="mba:Mbar_A3232"/>
<dbReference type="InterPro" id="IPR010924">
    <property type="entry name" value="Rpo4"/>
</dbReference>
<keyword evidence="1" id="KW-0963">Cytoplasm</keyword>
<comment type="subunit">
    <text evidence="1">Part of the RNA polymerase complex. Forms a stalk with Rpo7 that extends from the main structure.</text>
</comment>
<accession>Q466S8</accession>
<dbReference type="GO" id="GO:0000428">
    <property type="term" value="C:DNA-directed RNA polymerase complex"/>
    <property type="evidence" value="ECO:0007669"/>
    <property type="project" value="UniProtKB-KW"/>
</dbReference>
<dbReference type="PANTHER" id="PTHR39646">
    <property type="entry name" value="RNA POLYMERASE RPB4"/>
    <property type="match status" value="1"/>
</dbReference>
<dbReference type="EMBL" id="CP000099">
    <property type="protein sequence ID" value="AAZ72114.1"/>
    <property type="molecule type" value="Genomic_DNA"/>
</dbReference>
<dbReference type="STRING" id="269797.Mbar_A3232"/>
<proteinExistence type="inferred from homology"/>
<gene>
    <name evidence="1" type="primary">rpo4</name>
    <name evidence="1" type="synonym">rpoF</name>
    <name evidence="2" type="ordered locus">Mbar_A3232</name>
</gene>
<keyword evidence="1 2" id="KW-0240">DNA-directed RNA polymerase</keyword>
<dbReference type="InterPro" id="IPR044876">
    <property type="entry name" value="HRDC_dom_sf"/>
</dbReference>
<dbReference type="HOGENOM" id="CLU_165892_0_0_2"/>
<comment type="subcellular location">
    <subcellularLocation>
        <location evidence="1">Cytoplasm</location>
    </subcellularLocation>
</comment>
<protein>
    <recommendedName>
        <fullName evidence="1">DNA-directed RNA polymerase subunit Rpo4</fullName>
        <ecNumber evidence="1">2.7.7.6</ecNumber>
    </recommendedName>
    <alternativeName>
        <fullName evidence="1">DNA-directed RNA polymerase subunit F</fullName>
    </alternativeName>
</protein>
<dbReference type="InterPro" id="IPR005574">
    <property type="entry name" value="Rpb4/RPC9"/>
</dbReference>
<evidence type="ECO:0000256" key="1">
    <source>
        <dbReference type="HAMAP-Rule" id="MF_00864"/>
    </source>
</evidence>
<dbReference type="PANTHER" id="PTHR39646:SF1">
    <property type="entry name" value="DNA-DIRECTED RNA POLYMERASE SUBUNIT RPO4"/>
    <property type="match status" value="1"/>
</dbReference>
<dbReference type="Gene3D" id="1.10.150.80">
    <property type="entry name" value="HRDC domain"/>
    <property type="match status" value="1"/>
</dbReference>
<comment type="function">
    <text evidence="1">DNA-dependent RNA polymerase (RNAP) catalyzes the transcription of DNA into RNA using the four ribonucleoside triphosphates as substrates. This subunit is less well bound than the others.</text>
</comment>
<keyword evidence="1 2" id="KW-0808">Transferase</keyword>
<dbReference type="eggNOG" id="arCOG01016">
    <property type="taxonomic scope" value="Archaea"/>
</dbReference>
<dbReference type="GO" id="GO:0006352">
    <property type="term" value="P:DNA-templated transcription initiation"/>
    <property type="evidence" value="ECO:0007669"/>
    <property type="project" value="InterPro"/>
</dbReference>
<evidence type="ECO:0000313" key="2">
    <source>
        <dbReference type="EMBL" id="AAZ72114.1"/>
    </source>
</evidence>
<reference evidence="2" key="1">
    <citation type="submission" date="2006-06" db="EMBL/GenBank/DDBJ databases">
        <title>Complete sequence of chromosome 1 of Methanosarcina barkeri str. fusaro.</title>
        <authorList>
            <person name="Copeland A."/>
            <person name="Lucas S."/>
            <person name="Lapidus A."/>
            <person name="Barry K."/>
            <person name="Detter J.C."/>
            <person name="Glavina T."/>
            <person name="Hammon N."/>
            <person name="Israni S."/>
            <person name="Pitluck S."/>
            <person name="Goodwin L.A."/>
            <person name="Saunders E.H."/>
            <person name="Schmutz J."/>
            <person name="Larimer F."/>
            <person name="Land M."/>
            <person name="Anderson I."/>
            <person name="Richardson P."/>
        </authorList>
    </citation>
    <scope>NUCLEOTIDE SEQUENCE</scope>
    <source>
        <strain evidence="2">Fusaro</strain>
    </source>
</reference>
<dbReference type="GO" id="GO:0000166">
    <property type="term" value="F:nucleotide binding"/>
    <property type="evidence" value="ECO:0007669"/>
    <property type="project" value="InterPro"/>
</dbReference>
<sequence length="129" mass="15061">MLQLLSRKECIPMIVKEVLSEELLTLAEVRELLTRITEERREKGLEVGYGFRKALRHAEQFSKISGEKSRELVNKLLELEKMKPSIAIRIADILPQSRDEIRSIYAKEKYTLSNEELDQILDYVLEAIE</sequence>
<dbReference type="InterPro" id="IPR010997">
    <property type="entry name" value="HRDC-like_sf"/>
</dbReference>
<dbReference type="GO" id="GO:0003899">
    <property type="term" value="F:DNA-directed RNA polymerase activity"/>
    <property type="evidence" value="ECO:0007669"/>
    <property type="project" value="UniProtKB-UniRule"/>
</dbReference>
<dbReference type="GO" id="GO:0005737">
    <property type="term" value="C:cytoplasm"/>
    <property type="evidence" value="ECO:0007669"/>
    <property type="project" value="UniProtKB-SubCell"/>
</dbReference>
<dbReference type="PIRSF" id="PIRSF005053">
    <property type="entry name" value="RNA_pol_F_arch"/>
    <property type="match status" value="1"/>
</dbReference>
<dbReference type="PaxDb" id="269797-Mbar_A3232"/>
<dbReference type="NCBIfam" id="NF011552">
    <property type="entry name" value="PRK14981.1-4"/>
    <property type="match status" value="1"/>
</dbReference>
<keyword evidence="1 2" id="KW-0548">Nucleotidyltransferase</keyword>
<dbReference type="Gene3D" id="6.10.140.10">
    <property type="match status" value="1"/>
</dbReference>
<comment type="catalytic activity">
    <reaction evidence="1">
        <text>RNA(n) + a ribonucleoside 5'-triphosphate = RNA(n+1) + diphosphate</text>
        <dbReference type="Rhea" id="RHEA:21248"/>
        <dbReference type="Rhea" id="RHEA-COMP:14527"/>
        <dbReference type="Rhea" id="RHEA-COMP:17342"/>
        <dbReference type="ChEBI" id="CHEBI:33019"/>
        <dbReference type="ChEBI" id="CHEBI:61557"/>
        <dbReference type="ChEBI" id="CHEBI:140395"/>
        <dbReference type="EC" id="2.7.7.6"/>
    </reaction>
</comment>
<dbReference type="EC" id="2.7.7.6" evidence="1"/>
<dbReference type="Pfam" id="PF03874">
    <property type="entry name" value="RNA_pol_Rpb4"/>
    <property type="match status" value="1"/>
</dbReference>
<keyword evidence="1" id="KW-0804">Transcription</keyword>
<comment type="similarity">
    <text evidence="1">Belongs to the eukaryotic RPB4 RNA polymerase subunit family.</text>
</comment>
<organism evidence="2">
    <name type="scientific">Methanosarcina barkeri (strain Fusaro / DSM 804)</name>
    <dbReference type="NCBI Taxonomy" id="269797"/>
    <lineage>
        <taxon>Archaea</taxon>
        <taxon>Methanobacteriati</taxon>
        <taxon>Methanobacteriota</taxon>
        <taxon>Stenosarchaea group</taxon>
        <taxon>Methanomicrobia</taxon>
        <taxon>Methanosarcinales</taxon>
        <taxon>Methanosarcinaceae</taxon>
        <taxon>Methanosarcina</taxon>
    </lineage>
</organism>
<dbReference type="AlphaFoldDB" id="Q466S8"/>